<comment type="caution">
    <text evidence="2">The sequence shown here is derived from an EMBL/GenBank/DDBJ whole genome shotgun (WGS) entry which is preliminary data.</text>
</comment>
<dbReference type="STRING" id="1280953.HOC_13439"/>
<feature type="chain" id="PRO_5001573626" description="Lipoprotein" evidence="1">
    <location>
        <begin position="20"/>
        <end position="129"/>
    </location>
</feature>
<dbReference type="Proteomes" id="UP000024942">
    <property type="component" value="Unassembled WGS sequence"/>
</dbReference>
<dbReference type="PROSITE" id="PS51257">
    <property type="entry name" value="PROKAR_LIPOPROTEIN"/>
    <property type="match status" value="1"/>
</dbReference>
<reference evidence="2 3" key="1">
    <citation type="journal article" date="2014" name="Antonie Van Leeuwenhoek">
        <title>Hyphomonas beringensis sp. nov. and Hyphomonas chukchiensis sp. nov., isolated from surface seawater of the Bering Sea and Chukchi Sea.</title>
        <authorList>
            <person name="Li C."/>
            <person name="Lai Q."/>
            <person name="Li G."/>
            <person name="Dong C."/>
            <person name="Wang J."/>
            <person name="Liao Y."/>
            <person name="Shao Z."/>
        </authorList>
    </citation>
    <scope>NUCLEOTIDE SEQUENCE [LARGE SCALE GENOMIC DNA]</scope>
    <source>
        <strain evidence="2 3">SCH89</strain>
    </source>
</reference>
<name>A0A059G650_9PROT</name>
<feature type="signal peptide" evidence="1">
    <location>
        <begin position="1"/>
        <end position="19"/>
    </location>
</feature>
<proteinExistence type="predicted"/>
<dbReference type="AlphaFoldDB" id="A0A059G650"/>
<gene>
    <name evidence="2" type="ORF">HOC_13439</name>
</gene>
<evidence type="ECO:0008006" key="4">
    <source>
        <dbReference type="Google" id="ProtNLM"/>
    </source>
</evidence>
<organism evidence="2 3">
    <name type="scientific">Hyphomonas oceanitis SCH89</name>
    <dbReference type="NCBI Taxonomy" id="1280953"/>
    <lineage>
        <taxon>Bacteria</taxon>
        <taxon>Pseudomonadati</taxon>
        <taxon>Pseudomonadota</taxon>
        <taxon>Alphaproteobacteria</taxon>
        <taxon>Hyphomonadales</taxon>
        <taxon>Hyphomonadaceae</taxon>
        <taxon>Hyphomonas</taxon>
    </lineage>
</organism>
<dbReference type="PATRIC" id="fig|1280953.3.peg.2705"/>
<protein>
    <recommendedName>
        <fullName evidence="4">Lipoprotein</fullName>
    </recommendedName>
</protein>
<accession>A0A059G650</accession>
<keyword evidence="1" id="KW-0732">Signal</keyword>
<evidence type="ECO:0000313" key="3">
    <source>
        <dbReference type="Proteomes" id="UP000024942"/>
    </source>
</evidence>
<keyword evidence="3" id="KW-1185">Reference proteome</keyword>
<dbReference type="EMBL" id="ARYL01000020">
    <property type="protein sequence ID" value="KDA01923.1"/>
    <property type="molecule type" value="Genomic_DNA"/>
</dbReference>
<evidence type="ECO:0000256" key="1">
    <source>
        <dbReference type="SAM" id="SignalP"/>
    </source>
</evidence>
<sequence length="129" mass="13617">MVGRRVIIAIGLASLGACALWQNGATPEAVADCPSVTRASAWVDQMPKIGSSPHKLIVALKLDDARPWLLTPTTSADPALLVLDLSPGGPAFPGKAGYRETASDVPRRAVSIMCGGRERLRIDNITKVM</sequence>
<evidence type="ECO:0000313" key="2">
    <source>
        <dbReference type="EMBL" id="KDA01923.1"/>
    </source>
</evidence>